<feature type="compositionally biased region" description="Polar residues" evidence="1">
    <location>
        <begin position="24"/>
        <end position="33"/>
    </location>
</feature>
<organism evidence="2">
    <name type="scientific">Myoviridae sp. ctTrm2</name>
    <dbReference type="NCBI Taxonomy" id="2825114"/>
    <lineage>
        <taxon>Viruses</taxon>
        <taxon>Duplodnaviria</taxon>
        <taxon>Heunggongvirae</taxon>
        <taxon>Uroviricota</taxon>
        <taxon>Caudoviricetes</taxon>
    </lineage>
</organism>
<sequence length="33" mass="3912">MGVKMQRKSTDCASVKREREKWQIAQSSDEWRG</sequence>
<evidence type="ECO:0000313" key="2">
    <source>
        <dbReference type="EMBL" id="DAF94823.1"/>
    </source>
</evidence>
<feature type="region of interest" description="Disordered" evidence="1">
    <location>
        <begin position="1"/>
        <end position="33"/>
    </location>
</feature>
<dbReference type="EMBL" id="BK016097">
    <property type="protein sequence ID" value="DAF94823.1"/>
    <property type="molecule type" value="Genomic_DNA"/>
</dbReference>
<protein>
    <submittedName>
        <fullName evidence="2">Uncharacterized protein</fullName>
    </submittedName>
</protein>
<accession>A0A8S5UK21</accession>
<name>A0A8S5UK21_9CAUD</name>
<reference evidence="2" key="1">
    <citation type="journal article" date="2021" name="Proc. Natl. Acad. Sci. U.S.A.">
        <title>A Catalog of Tens of Thousands of Viruses from Human Metagenomes Reveals Hidden Associations with Chronic Diseases.</title>
        <authorList>
            <person name="Tisza M.J."/>
            <person name="Buck C.B."/>
        </authorList>
    </citation>
    <scope>NUCLEOTIDE SEQUENCE</scope>
    <source>
        <strain evidence="2">CtTrm2</strain>
    </source>
</reference>
<proteinExistence type="predicted"/>
<evidence type="ECO:0000256" key="1">
    <source>
        <dbReference type="SAM" id="MobiDB-lite"/>
    </source>
</evidence>
<feature type="compositionally biased region" description="Basic and acidic residues" evidence="1">
    <location>
        <begin position="8"/>
        <end position="22"/>
    </location>
</feature>